<evidence type="ECO:0000259" key="3">
    <source>
        <dbReference type="Pfam" id="PF02769"/>
    </source>
</evidence>
<evidence type="ECO:0000313" key="4">
    <source>
        <dbReference type="EMBL" id="KAH0533515.1"/>
    </source>
</evidence>
<reference evidence="4" key="1">
    <citation type="submission" date="2021-03" db="EMBL/GenBank/DDBJ databases">
        <title>Comparative genomics and phylogenomic investigation of the class Geoglossomycetes provide insights into ecological specialization and systematics.</title>
        <authorList>
            <person name="Melie T."/>
            <person name="Pirro S."/>
            <person name="Miller A.N."/>
            <person name="Quandt A."/>
        </authorList>
    </citation>
    <scope>NUCLEOTIDE SEQUENCE</scope>
    <source>
        <strain evidence="4">GBOQ0MN5Z8</strain>
    </source>
</reference>
<evidence type="ECO:0000259" key="2">
    <source>
        <dbReference type="Pfam" id="PF00586"/>
    </source>
</evidence>
<dbReference type="SUPFAM" id="SSF56042">
    <property type="entry name" value="PurM C-terminal domain-like"/>
    <property type="match status" value="1"/>
</dbReference>
<dbReference type="Gene3D" id="3.30.1330.10">
    <property type="entry name" value="PurM-like, N-terminal domain"/>
    <property type="match status" value="1"/>
</dbReference>
<dbReference type="InterPro" id="IPR010918">
    <property type="entry name" value="PurM-like_C_dom"/>
</dbReference>
<dbReference type="AlphaFoldDB" id="A0A9P8HQ91"/>
<protein>
    <recommendedName>
        <fullName evidence="6">Hydrogenase expression/formation protein HypE</fullName>
    </recommendedName>
</protein>
<feature type="domain" description="PurM-like C-terminal" evidence="3">
    <location>
        <begin position="161"/>
        <end position="307"/>
    </location>
</feature>
<dbReference type="InterPro" id="IPR011854">
    <property type="entry name" value="HypE"/>
</dbReference>
<dbReference type="InterPro" id="IPR016188">
    <property type="entry name" value="PurM-like_N"/>
</dbReference>
<accession>A0A9P8HQ91</accession>
<keyword evidence="5" id="KW-1185">Reference proteome</keyword>
<dbReference type="EMBL" id="JAGHQL010000518">
    <property type="protein sequence ID" value="KAH0533515.1"/>
    <property type="molecule type" value="Genomic_DNA"/>
</dbReference>
<proteinExistence type="inferred from homology"/>
<dbReference type="GO" id="GO:0051604">
    <property type="term" value="P:protein maturation"/>
    <property type="evidence" value="ECO:0007669"/>
    <property type="project" value="TreeGrafter"/>
</dbReference>
<comment type="similarity">
    <text evidence="1">Belongs to the HypE family.</text>
</comment>
<sequence>DTAEVLLGHGSGGKLTADLIEKLFLPAFRNPYLDKRDDQAVLEVNGARLAFTTDSFVVTPLFFPGGDIGKLAVNGTVNDLAMSGARPLYLSAAFILEEGLPLSDLQGIIRSMQEACETAGVLLVTGDTKVVHRGSADQVFINTSGIGIIEHRLVISADRVQVGDQIILSGTIADHGMAVMSKRAGLEFETEIISDTAPLNALVQTMLEGSPAIHCLRDPTRGGVATTLHEIARRSQVGMVLNEQRIPIREEVKGACELLGIDPLYVANEGKLIAIVSRAEAAKVLERMRSHQSGREAQIIGEVVADHPRMVVMQTEIGGMRIVDLMMGEQLPRIC</sequence>
<evidence type="ECO:0008006" key="6">
    <source>
        <dbReference type="Google" id="ProtNLM"/>
    </source>
</evidence>
<gene>
    <name evidence="4" type="ORF">FGG08_007697</name>
</gene>
<dbReference type="SUPFAM" id="SSF55326">
    <property type="entry name" value="PurM N-terminal domain-like"/>
    <property type="match status" value="1"/>
</dbReference>
<dbReference type="InterPro" id="IPR036676">
    <property type="entry name" value="PurM-like_C_sf"/>
</dbReference>
<dbReference type="Proteomes" id="UP000698800">
    <property type="component" value="Unassembled WGS sequence"/>
</dbReference>
<feature type="non-terminal residue" evidence="4">
    <location>
        <position position="1"/>
    </location>
</feature>
<dbReference type="InterPro" id="IPR036921">
    <property type="entry name" value="PurM-like_N_sf"/>
</dbReference>
<dbReference type="Pfam" id="PF02769">
    <property type="entry name" value="AIRS_C"/>
    <property type="match status" value="1"/>
</dbReference>
<dbReference type="PANTHER" id="PTHR30303:SF0">
    <property type="entry name" value="CARBAMOYL DEHYDRATASE HYPE"/>
    <property type="match status" value="1"/>
</dbReference>
<dbReference type="Gene3D" id="3.90.650.10">
    <property type="entry name" value="PurM-like C-terminal domain"/>
    <property type="match status" value="1"/>
</dbReference>
<feature type="domain" description="PurM-like N-terminal" evidence="2">
    <location>
        <begin position="37"/>
        <end position="149"/>
    </location>
</feature>
<evidence type="ECO:0000313" key="5">
    <source>
        <dbReference type="Proteomes" id="UP000698800"/>
    </source>
</evidence>
<dbReference type="PIRSF" id="PIRSF005644">
    <property type="entry name" value="Hdrgns_mtr_HypE"/>
    <property type="match status" value="1"/>
</dbReference>
<evidence type="ECO:0000256" key="1">
    <source>
        <dbReference type="ARBA" id="ARBA00006243"/>
    </source>
</evidence>
<dbReference type="PANTHER" id="PTHR30303">
    <property type="entry name" value="HYDROGENASE ISOENZYMES FORMATION PROTEIN HYPE"/>
    <property type="match status" value="1"/>
</dbReference>
<dbReference type="CDD" id="cd02197">
    <property type="entry name" value="HypE"/>
    <property type="match status" value="1"/>
</dbReference>
<organism evidence="4 5">
    <name type="scientific">Glutinoglossum americanum</name>
    <dbReference type="NCBI Taxonomy" id="1670608"/>
    <lineage>
        <taxon>Eukaryota</taxon>
        <taxon>Fungi</taxon>
        <taxon>Dikarya</taxon>
        <taxon>Ascomycota</taxon>
        <taxon>Pezizomycotina</taxon>
        <taxon>Geoglossomycetes</taxon>
        <taxon>Geoglossales</taxon>
        <taxon>Geoglossaceae</taxon>
        <taxon>Glutinoglossum</taxon>
    </lineage>
</organism>
<comment type="caution">
    <text evidence="4">The sequence shown here is derived from an EMBL/GenBank/DDBJ whole genome shotgun (WGS) entry which is preliminary data.</text>
</comment>
<dbReference type="NCBIfam" id="TIGR02124">
    <property type="entry name" value="hypE"/>
    <property type="match status" value="1"/>
</dbReference>
<dbReference type="Pfam" id="PF00586">
    <property type="entry name" value="AIRS"/>
    <property type="match status" value="1"/>
</dbReference>
<dbReference type="OrthoDB" id="10263858at2759"/>
<name>A0A9P8HQ91_9PEZI</name>